<feature type="transmembrane region" description="Helical" evidence="6">
    <location>
        <begin position="83"/>
        <end position="101"/>
    </location>
</feature>
<dbReference type="Gene3D" id="1.20.1250.20">
    <property type="entry name" value="MFS general substrate transporter like domains"/>
    <property type="match status" value="1"/>
</dbReference>
<dbReference type="GO" id="GO:0016020">
    <property type="term" value="C:membrane"/>
    <property type="evidence" value="ECO:0007669"/>
    <property type="project" value="UniProtKB-SubCell"/>
</dbReference>
<reference evidence="7" key="1">
    <citation type="submission" date="2023-10" db="EMBL/GenBank/DDBJ databases">
        <title>Genome assembly of Pristionchus species.</title>
        <authorList>
            <person name="Yoshida K."/>
            <person name="Sommer R.J."/>
        </authorList>
    </citation>
    <scope>NUCLEOTIDE SEQUENCE</scope>
    <source>
        <strain evidence="7">RS0144</strain>
    </source>
</reference>
<feature type="transmembrane region" description="Helical" evidence="6">
    <location>
        <begin position="292"/>
        <end position="313"/>
    </location>
</feature>
<protein>
    <recommendedName>
        <fullName evidence="9">Membrane transporter</fullName>
    </recommendedName>
</protein>
<accession>A0AAV5SKW7</accession>
<feature type="transmembrane region" description="Helical" evidence="6">
    <location>
        <begin position="107"/>
        <end position="124"/>
    </location>
</feature>
<proteinExistence type="inferred from homology"/>
<keyword evidence="4 6" id="KW-1133">Transmembrane helix</keyword>
<comment type="caution">
    <text evidence="7">The sequence shown here is derived from an EMBL/GenBank/DDBJ whole genome shotgun (WGS) entry which is preliminary data.</text>
</comment>
<dbReference type="Proteomes" id="UP001432027">
    <property type="component" value="Unassembled WGS sequence"/>
</dbReference>
<dbReference type="InterPro" id="IPR036259">
    <property type="entry name" value="MFS_trans_sf"/>
</dbReference>
<dbReference type="AlphaFoldDB" id="A0AAV5SKW7"/>
<dbReference type="PANTHER" id="PTHR23294:SF18">
    <property type="entry name" value="UNC93-LIKE PROTEIN MFSD11"/>
    <property type="match status" value="1"/>
</dbReference>
<evidence type="ECO:0000256" key="4">
    <source>
        <dbReference type="ARBA" id="ARBA00022989"/>
    </source>
</evidence>
<evidence type="ECO:0000256" key="5">
    <source>
        <dbReference type="ARBA" id="ARBA00023136"/>
    </source>
</evidence>
<evidence type="ECO:0000256" key="3">
    <source>
        <dbReference type="ARBA" id="ARBA00022692"/>
    </source>
</evidence>
<dbReference type="PANTHER" id="PTHR23294">
    <property type="entry name" value="ET TRANSLATION PRODUCT-RELATED"/>
    <property type="match status" value="1"/>
</dbReference>
<evidence type="ECO:0000256" key="6">
    <source>
        <dbReference type="SAM" id="Phobius"/>
    </source>
</evidence>
<evidence type="ECO:0000256" key="1">
    <source>
        <dbReference type="ARBA" id="ARBA00004141"/>
    </source>
</evidence>
<name>A0AAV5SKW7_9BILA</name>
<dbReference type="InterPro" id="IPR051617">
    <property type="entry name" value="UNC-93-like_regulator"/>
</dbReference>
<feature type="non-terminal residue" evidence="7">
    <location>
        <position position="407"/>
    </location>
</feature>
<keyword evidence="8" id="KW-1185">Reference proteome</keyword>
<comment type="similarity">
    <text evidence="2">Belongs to the unc-93 family.</text>
</comment>
<dbReference type="SUPFAM" id="SSF103473">
    <property type="entry name" value="MFS general substrate transporter"/>
    <property type="match status" value="1"/>
</dbReference>
<feature type="transmembrane region" description="Helical" evidence="6">
    <location>
        <begin position="256"/>
        <end position="280"/>
    </location>
</feature>
<evidence type="ECO:0000313" key="8">
    <source>
        <dbReference type="Proteomes" id="UP001432027"/>
    </source>
</evidence>
<comment type="subcellular location">
    <subcellularLocation>
        <location evidence="1">Membrane</location>
        <topology evidence="1">Multi-pass membrane protein</topology>
    </subcellularLocation>
</comment>
<organism evidence="7 8">
    <name type="scientific">Pristionchus entomophagus</name>
    <dbReference type="NCBI Taxonomy" id="358040"/>
    <lineage>
        <taxon>Eukaryota</taxon>
        <taxon>Metazoa</taxon>
        <taxon>Ecdysozoa</taxon>
        <taxon>Nematoda</taxon>
        <taxon>Chromadorea</taxon>
        <taxon>Rhabditida</taxon>
        <taxon>Rhabditina</taxon>
        <taxon>Diplogasteromorpha</taxon>
        <taxon>Diplogasteroidea</taxon>
        <taxon>Neodiplogasteridae</taxon>
        <taxon>Pristionchus</taxon>
    </lineage>
</organism>
<feature type="transmembrane region" description="Helical" evidence="6">
    <location>
        <begin position="53"/>
        <end position="76"/>
    </location>
</feature>
<feature type="transmembrane region" description="Helical" evidence="6">
    <location>
        <begin position="363"/>
        <end position="380"/>
    </location>
</feature>
<feature type="transmembrane region" description="Helical" evidence="6">
    <location>
        <begin position="325"/>
        <end position="343"/>
    </location>
</feature>
<sequence length="407" mass="44905">ARMRESRYDLLCAFLLGLGQLCIFTGYDTQLTIVEPMLHSVHDRSPATIDAHAGYYGLSFVCLTFTTGNLAAPWALGILGSKYALLLGSVLFSIHIATFFFVHWLPYYVTSAMVGIGYALFYTGHGGYTTEHSTKTTIERNSALTWALANCCMIVGGISMLFTIKPPSKIAEVQLIQANATDTVRSYREYSDDEIRLMYGAFLFITVCSNIIFALLPTRAVKDAIASVNDSKNGIAFGEQMRKTVTTMREPYMLQLIPLFGFIGITACMWCSIFPTTLIFTKALSGHLYLPAYYSMVFGVSNMLMGFAIGAVCKRVRNFSKLPTLTIGCISFSLALLLMLLSTPTWATATPTDKETLLIEPNLFIPLLIAVLFGIGDNCVNTSRTVICALILPEKRAQVFSVSKFYQ</sequence>
<feature type="transmembrane region" description="Helical" evidence="6">
    <location>
        <begin position="197"/>
        <end position="216"/>
    </location>
</feature>
<evidence type="ECO:0000256" key="2">
    <source>
        <dbReference type="ARBA" id="ARBA00009172"/>
    </source>
</evidence>
<dbReference type="InterPro" id="IPR010291">
    <property type="entry name" value="Ion_channel_UNC-93"/>
</dbReference>
<evidence type="ECO:0008006" key="9">
    <source>
        <dbReference type="Google" id="ProtNLM"/>
    </source>
</evidence>
<dbReference type="EMBL" id="BTSX01000001">
    <property type="protein sequence ID" value="GMS82019.1"/>
    <property type="molecule type" value="Genomic_DNA"/>
</dbReference>
<feature type="transmembrane region" description="Helical" evidence="6">
    <location>
        <begin position="144"/>
        <end position="164"/>
    </location>
</feature>
<feature type="non-terminal residue" evidence="7">
    <location>
        <position position="1"/>
    </location>
</feature>
<keyword evidence="3 6" id="KW-0812">Transmembrane</keyword>
<gene>
    <name evidence="7" type="ORF">PENTCL1PPCAC_4194</name>
</gene>
<dbReference type="Pfam" id="PF05978">
    <property type="entry name" value="UNC-93"/>
    <property type="match status" value="1"/>
</dbReference>
<evidence type="ECO:0000313" key="7">
    <source>
        <dbReference type="EMBL" id="GMS82019.1"/>
    </source>
</evidence>
<keyword evidence="5 6" id="KW-0472">Membrane</keyword>